<gene>
    <name evidence="2" type="ORF">A6M21_09800</name>
</gene>
<protein>
    <submittedName>
        <fullName evidence="2">Uncharacterized protein</fullName>
    </submittedName>
</protein>
<dbReference type="Proteomes" id="UP000078532">
    <property type="component" value="Unassembled WGS sequence"/>
</dbReference>
<name>A0A1B7LEN7_9FIRM</name>
<dbReference type="STRING" id="1838280.A6M21_09800"/>
<dbReference type="EMBL" id="LYVF01000158">
    <property type="protein sequence ID" value="OAT81697.1"/>
    <property type="molecule type" value="Genomic_DNA"/>
</dbReference>
<proteinExistence type="predicted"/>
<evidence type="ECO:0000313" key="2">
    <source>
        <dbReference type="EMBL" id="OAT81697.1"/>
    </source>
</evidence>
<feature type="compositionally biased region" description="Polar residues" evidence="1">
    <location>
        <begin position="55"/>
        <end position="71"/>
    </location>
</feature>
<sequence>MWRRKMMGILGLPTALFWKTLAVAAGILFLVYAYHIGGPSDVTRESIKQYGDFLSGNSPHAESNQQMQTVPAGSPESGATPGGDNAMSPPLQSGEPVPVNIPPVYTKPAVPGSVAGKTYSRR</sequence>
<feature type="region of interest" description="Disordered" evidence="1">
    <location>
        <begin position="51"/>
        <end position="122"/>
    </location>
</feature>
<reference evidence="2 3" key="1">
    <citation type="submission" date="2016-04" db="EMBL/GenBank/DDBJ databases">
        <authorList>
            <person name="Evans L.H."/>
            <person name="Alamgir A."/>
            <person name="Owens N."/>
            <person name="Weber N.D."/>
            <person name="Virtaneva K."/>
            <person name="Barbian K."/>
            <person name="Babar A."/>
            <person name="Rosenke K."/>
        </authorList>
    </citation>
    <scope>NUCLEOTIDE SEQUENCE [LARGE SCALE GENOMIC DNA]</scope>
    <source>
        <strain evidence="2 3">LMa1</strain>
    </source>
</reference>
<accession>A0A1B7LEN7</accession>
<comment type="caution">
    <text evidence="2">The sequence shown here is derived from an EMBL/GenBank/DDBJ whole genome shotgun (WGS) entry which is preliminary data.</text>
</comment>
<evidence type="ECO:0000313" key="3">
    <source>
        <dbReference type="Proteomes" id="UP000078532"/>
    </source>
</evidence>
<keyword evidence="3" id="KW-1185">Reference proteome</keyword>
<dbReference type="AlphaFoldDB" id="A0A1B7LEN7"/>
<evidence type="ECO:0000256" key="1">
    <source>
        <dbReference type="SAM" id="MobiDB-lite"/>
    </source>
</evidence>
<organism evidence="2 3">
    <name type="scientific">Desulfotomaculum copahuensis</name>
    <dbReference type="NCBI Taxonomy" id="1838280"/>
    <lineage>
        <taxon>Bacteria</taxon>
        <taxon>Bacillati</taxon>
        <taxon>Bacillota</taxon>
        <taxon>Clostridia</taxon>
        <taxon>Eubacteriales</taxon>
        <taxon>Desulfotomaculaceae</taxon>
        <taxon>Desulfotomaculum</taxon>
    </lineage>
</organism>